<proteinExistence type="predicted"/>
<keyword evidence="1" id="KW-1133">Transmembrane helix</keyword>
<feature type="transmembrane region" description="Helical" evidence="1">
    <location>
        <begin position="86"/>
        <end position="105"/>
    </location>
</feature>
<feature type="transmembrane region" description="Helical" evidence="1">
    <location>
        <begin position="160"/>
        <end position="178"/>
    </location>
</feature>
<gene>
    <name evidence="3" type="ORF">Aru02nite_45950</name>
</gene>
<accession>A0A8J3J0T1</accession>
<evidence type="ECO:0000256" key="1">
    <source>
        <dbReference type="SAM" id="Phobius"/>
    </source>
</evidence>
<sequence>MRVRSWRREAVDGEGARMAGPAAVAVRSVPRGGWWPDVGLLAGFVAITGALLVWPPLLRLDLAVRDGSDAHRPPVAYWTAWTANHLGQGTPLAVLALVVALVLCWRARSVRPVLPVLGAEILTYCVVGPLKLWTERGAPHYGSVALFSEPHQTSYPSGHLVNTIVWYAVLAGLLSGWLPAAARTALRVVPVAVVAVTTVYLGYHWFTDTLAGLLLGVLLGRLLARVPWQRVPVPAALDPGPRDADRGTG</sequence>
<dbReference type="EMBL" id="BOMB01000026">
    <property type="protein sequence ID" value="GID13706.1"/>
    <property type="molecule type" value="Genomic_DNA"/>
</dbReference>
<feature type="transmembrane region" description="Helical" evidence="1">
    <location>
        <begin position="112"/>
        <end position="133"/>
    </location>
</feature>
<name>A0A8J3J0T1_9ACTN</name>
<dbReference type="Gene3D" id="1.20.144.10">
    <property type="entry name" value="Phosphatidic acid phosphatase type 2/haloperoxidase"/>
    <property type="match status" value="1"/>
</dbReference>
<protein>
    <recommendedName>
        <fullName evidence="2">Phosphatidic acid phosphatase type 2/haloperoxidase domain-containing protein</fullName>
    </recommendedName>
</protein>
<evidence type="ECO:0000259" key="2">
    <source>
        <dbReference type="SMART" id="SM00014"/>
    </source>
</evidence>
<evidence type="ECO:0000313" key="3">
    <source>
        <dbReference type="EMBL" id="GID13706.1"/>
    </source>
</evidence>
<organism evidence="3 4">
    <name type="scientific">Actinocatenispora rupis</name>
    <dbReference type="NCBI Taxonomy" id="519421"/>
    <lineage>
        <taxon>Bacteria</taxon>
        <taxon>Bacillati</taxon>
        <taxon>Actinomycetota</taxon>
        <taxon>Actinomycetes</taxon>
        <taxon>Micromonosporales</taxon>
        <taxon>Micromonosporaceae</taxon>
        <taxon>Actinocatenispora</taxon>
    </lineage>
</organism>
<reference evidence="3" key="1">
    <citation type="submission" date="2021-01" db="EMBL/GenBank/DDBJ databases">
        <title>Whole genome shotgun sequence of Actinocatenispora rupis NBRC 107355.</title>
        <authorList>
            <person name="Komaki H."/>
            <person name="Tamura T."/>
        </authorList>
    </citation>
    <scope>NUCLEOTIDE SEQUENCE</scope>
    <source>
        <strain evidence="3">NBRC 107355</strain>
    </source>
</reference>
<dbReference type="InterPro" id="IPR000326">
    <property type="entry name" value="PAP2/HPO"/>
</dbReference>
<feature type="domain" description="Phosphatidic acid phosphatase type 2/haloperoxidase" evidence="2">
    <location>
        <begin position="113"/>
        <end position="224"/>
    </location>
</feature>
<feature type="transmembrane region" description="Helical" evidence="1">
    <location>
        <begin position="185"/>
        <end position="203"/>
    </location>
</feature>
<dbReference type="Proteomes" id="UP000612808">
    <property type="component" value="Unassembled WGS sequence"/>
</dbReference>
<comment type="caution">
    <text evidence="3">The sequence shown here is derived from an EMBL/GenBank/DDBJ whole genome shotgun (WGS) entry which is preliminary data.</text>
</comment>
<dbReference type="AlphaFoldDB" id="A0A8J3J0T1"/>
<dbReference type="SMART" id="SM00014">
    <property type="entry name" value="acidPPc"/>
    <property type="match status" value="1"/>
</dbReference>
<dbReference type="SUPFAM" id="SSF48317">
    <property type="entry name" value="Acid phosphatase/Vanadium-dependent haloperoxidase"/>
    <property type="match status" value="1"/>
</dbReference>
<evidence type="ECO:0000313" key="4">
    <source>
        <dbReference type="Proteomes" id="UP000612808"/>
    </source>
</evidence>
<feature type="transmembrane region" description="Helical" evidence="1">
    <location>
        <begin position="38"/>
        <end position="57"/>
    </location>
</feature>
<dbReference type="InterPro" id="IPR036938">
    <property type="entry name" value="PAP2/HPO_sf"/>
</dbReference>
<keyword evidence="1" id="KW-0472">Membrane</keyword>
<keyword evidence="1" id="KW-0812">Transmembrane</keyword>
<keyword evidence="4" id="KW-1185">Reference proteome</keyword>
<dbReference type="Pfam" id="PF01569">
    <property type="entry name" value="PAP2"/>
    <property type="match status" value="1"/>
</dbReference>